<dbReference type="GO" id="GO:0005634">
    <property type="term" value="C:nucleus"/>
    <property type="evidence" value="ECO:0000318"/>
    <property type="project" value="GO_Central"/>
</dbReference>
<dbReference type="CDD" id="cd00167">
    <property type="entry name" value="SANT"/>
    <property type="match status" value="2"/>
</dbReference>
<dbReference type="InterPro" id="IPR051575">
    <property type="entry name" value="Myb-like_DNA-bd"/>
</dbReference>
<keyword evidence="4" id="KW-0804">Transcription</keyword>
<evidence type="ECO:0000259" key="7">
    <source>
        <dbReference type="PROSITE" id="PS50090"/>
    </source>
</evidence>
<dbReference type="InParanoid" id="A2GH82"/>
<dbReference type="Pfam" id="PF13921">
    <property type="entry name" value="Myb_DNA-bind_6"/>
    <property type="match status" value="1"/>
</dbReference>
<dbReference type="SUPFAM" id="SSF46689">
    <property type="entry name" value="Homeodomain-like"/>
    <property type="match status" value="1"/>
</dbReference>
<feature type="region of interest" description="Disordered" evidence="6">
    <location>
        <begin position="114"/>
        <end position="145"/>
    </location>
</feature>
<proteinExistence type="predicted"/>
<dbReference type="GO" id="GO:0006355">
    <property type="term" value="P:regulation of DNA-templated transcription"/>
    <property type="evidence" value="ECO:0000318"/>
    <property type="project" value="GO_Central"/>
</dbReference>
<dbReference type="Gene3D" id="1.10.10.60">
    <property type="entry name" value="Homeodomain-like"/>
    <property type="match status" value="2"/>
</dbReference>
<protein>
    <submittedName>
        <fullName evidence="9">Myb-like DNA-binding domain containing protein</fullName>
    </submittedName>
</protein>
<evidence type="ECO:0000256" key="4">
    <source>
        <dbReference type="ARBA" id="ARBA00023163"/>
    </source>
</evidence>
<keyword evidence="10" id="KW-1185">Reference proteome</keyword>
<evidence type="ECO:0000256" key="2">
    <source>
        <dbReference type="ARBA" id="ARBA00023015"/>
    </source>
</evidence>
<feature type="domain" description="HTH myb-type" evidence="8">
    <location>
        <begin position="9"/>
        <end position="62"/>
    </location>
</feature>
<name>A2GH82_TRIV3</name>
<dbReference type="AlphaFoldDB" id="A2GH82"/>
<dbReference type="VEuPathDB" id="TrichDB:TVAG_544510"/>
<organism evidence="9 10">
    <name type="scientific">Trichomonas vaginalis (strain ATCC PRA-98 / G3)</name>
    <dbReference type="NCBI Taxonomy" id="412133"/>
    <lineage>
        <taxon>Eukaryota</taxon>
        <taxon>Metamonada</taxon>
        <taxon>Parabasalia</taxon>
        <taxon>Trichomonadida</taxon>
        <taxon>Trichomonadidae</taxon>
        <taxon>Trichomonas</taxon>
    </lineage>
</organism>
<keyword evidence="3 9" id="KW-0238">DNA-binding</keyword>
<dbReference type="SMART" id="SM00717">
    <property type="entry name" value="SANT"/>
    <property type="match status" value="2"/>
</dbReference>
<evidence type="ECO:0000313" key="10">
    <source>
        <dbReference type="Proteomes" id="UP000001542"/>
    </source>
</evidence>
<evidence type="ECO:0000313" key="9">
    <source>
        <dbReference type="EMBL" id="EAX83484.1"/>
    </source>
</evidence>
<keyword evidence="1" id="KW-0677">Repeat</keyword>
<dbReference type="EMBL" id="DS115910">
    <property type="protein sequence ID" value="EAX83484.1"/>
    <property type="molecule type" value="Genomic_DNA"/>
</dbReference>
<dbReference type="Proteomes" id="UP000001542">
    <property type="component" value="Unassembled WGS sequence"/>
</dbReference>
<dbReference type="PANTHER" id="PTHR46621:SF1">
    <property type="entry name" value="SNRNA-ACTIVATING PROTEIN COMPLEX SUBUNIT 4"/>
    <property type="match status" value="1"/>
</dbReference>
<reference evidence="9" key="2">
    <citation type="journal article" date="2007" name="Science">
        <title>Draft genome sequence of the sexually transmitted pathogen Trichomonas vaginalis.</title>
        <authorList>
            <person name="Carlton J.M."/>
            <person name="Hirt R.P."/>
            <person name="Silva J.C."/>
            <person name="Delcher A.L."/>
            <person name="Schatz M."/>
            <person name="Zhao Q."/>
            <person name="Wortman J.R."/>
            <person name="Bidwell S.L."/>
            <person name="Alsmark U.C.M."/>
            <person name="Besteiro S."/>
            <person name="Sicheritz-Ponten T."/>
            <person name="Noel C.J."/>
            <person name="Dacks J.B."/>
            <person name="Foster P.G."/>
            <person name="Simillion C."/>
            <person name="Van de Peer Y."/>
            <person name="Miranda-Saavedra D."/>
            <person name="Barton G.J."/>
            <person name="Westrop G.D."/>
            <person name="Mueller S."/>
            <person name="Dessi D."/>
            <person name="Fiori P.L."/>
            <person name="Ren Q."/>
            <person name="Paulsen I."/>
            <person name="Zhang H."/>
            <person name="Bastida-Corcuera F.D."/>
            <person name="Simoes-Barbosa A."/>
            <person name="Brown M.T."/>
            <person name="Hayes R.D."/>
            <person name="Mukherjee M."/>
            <person name="Okumura C.Y."/>
            <person name="Schneider R."/>
            <person name="Smith A.J."/>
            <person name="Vanacova S."/>
            <person name="Villalvazo M."/>
            <person name="Haas B.J."/>
            <person name="Pertea M."/>
            <person name="Feldblyum T.V."/>
            <person name="Utterback T.R."/>
            <person name="Shu C.L."/>
            <person name="Osoegawa K."/>
            <person name="de Jong P.J."/>
            <person name="Hrdy I."/>
            <person name="Horvathova L."/>
            <person name="Zubacova Z."/>
            <person name="Dolezal P."/>
            <person name="Malik S.B."/>
            <person name="Logsdon J.M. Jr."/>
            <person name="Henze K."/>
            <person name="Gupta A."/>
            <person name="Wang C.C."/>
            <person name="Dunne R.L."/>
            <person name="Upcroft J.A."/>
            <person name="Upcroft P."/>
            <person name="White O."/>
            <person name="Salzberg S.L."/>
            <person name="Tang P."/>
            <person name="Chiu C.-H."/>
            <person name="Lee Y.-S."/>
            <person name="Embley T.M."/>
            <person name="Coombs G.H."/>
            <person name="Mottram J.C."/>
            <person name="Tachezy J."/>
            <person name="Fraser-Liggett C.M."/>
            <person name="Johnson P.J."/>
        </authorList>
    </citation>
    <scope>NUCLEOTIDE SEQUENCE [LARGE SCALE GENOMIC DNA]</scope>
    <source>
        <strain evidence="9">G3</strain>
    </source>
</reference>
<sequence length="200" mass="23045">MHAEHKETRKPRHKFTEEEDKLIRQQIAAVGEGNWTLIAKVVPGRTARQCRERWINYLSPNVANTPWTEEEDRMLENLVETLGTKWCVIAKQFPRRTDVLIKNRWSLLNRRKIKKQKKIKSEPPLSKAIPPPPPENRPEPPVKTSQTQFSISSLISVPQSNLVSSIPPLLPKTKTKAAHVSVEMPISFPKSLILRPVIWF</sequence>
<feature type="domain" description="Myb-like" evidence="7">
    <location>
        <begin position="59"/>
        <end position="109"/>
    </location>
</feature>
<dbReference type="InterPro" id="IPR009057">
    <property type="entry name" value="Homeodomain-like_sf"/>
</dbReference>
<dbReference type="RefSeq" id="XP_001296414.1">
    <property type="nucleotide sequence ID" value="XM_001296413.1"/>
</dbReference>
<dbReference type="GO" id="GO:0000978">
    <property type="term" value="F:RNA polymerase II cis-regulatory region sequence-specific DNA binding"/>
    <property type="evidence" value="ECO:0000318"/>
    <property type="project" value="GO_Central"/>
</dbReference>
<feature type="domain" description="HTH myb-type" evidence="8">
    <location>
        <begin position="66"/>
        <end position="113"/>
    </location>
</feature>
<dbReference type="PROSITE" id="PS51294">
    <property type="entry name" value="HTH_MYB"/>
    <property type="match status" value="2"/>
</dbReference>
<dbReference type="PROSITE" id="PS50090">
    <property type="entry name" value="MYB_LIKE"/>
    <property type="match status" value="2"/>
</dbReference>
<dbReference type="SMR" id="A2GH82"/>
<evidence type="ECO:0000256" key="1">
    <source>
        <dbReference type="ARBA" id="ARBA00022737"/>
    </source>
</evidence>
<evidence type="ECO:0000259" key="8">
    <source>
        <dbReference type="PROSITE" id="PS51294"/>
    </source>
</evidence>
<evidence type="ECO:0000256" key="5">
    <source>
        <dbReference type="ARBA" id="ARBA00023242"/>
    </source>
</evidence>
<gene>
    <name evidence="9" type="ORF">TVAG_544510</name>
</gene>
<accession>A2GH82</accession>
<dbReference type="eggNOG" id="KOG0048">
    <property type="taxonomic scope" value="Eukaryota"/>
</dbReference>
<feature type="compositionally biased region" description="Pro residues" evidence="6">
    <location>
        <begin position="129"/>
        <end position="141"/>
    </location>
</feature>
<dbReference type="PANTHER" id="PTHR46621">
    <property type="entry name" value="SNRNA-ACTIVATING PROTEIN COMPLEX SUBUNIT 4"/>
    <property type="match status" value="1"/>
</dbReference>
<evidence type="ECO:0000256" key="6">
    <source>
        <dbReference type="SAM" id="MobiDB-lite"/>
    </source>
</evidence>
<dbReference type="VEuPathDB" id="TrichDB:TVAGG3_0002010"/>
<keyword evidence="2" id="KW-0805">Transcription regulation</keyword>
<dbReference type="FunFam" id="1.10.10.60:FF:000010">
    <property type="entry name" value="Transcriptional activator Myb isoform A"/>
    <property type="match status" value="1"/>
</dbReference>
<keyword evidence="5" id="KW-0539">Nucleus</keyword>
<dbReference type="KEGG" id="tva:4741117"/>
<reference evidence="9" key="1">
    <citation type="submission" date="2006-10" db="EMBL/GenBank/DDBJ databases">
        <authorList>
            <person name="Amadeo P."/>
            <person name="Zhao Q."/>
            <person name="Wortman J."/>
            <person name="Fraser-Liggett C."/>
            <person name="Carlton J."/>
        </authorList>
    </citation>
    <scope>NUCLEOTIDE SEQUENCE</scope>
    <source>
        <strain evidence="9">G3</strain>
    </source>
</reference>
<dbReference type="GO" id="GO:0000981">
    <property type="term" value="F:DNA-binding transcription factor activity, RNA polymerase II-specific"/>
    <property type="evidence" value="ECO:0000318"/>
    <property type="project" value="GO_Central"/>
</dbReference>
<evidence type="ECO:0000256" key="3">
    <source>
        <dbReference type="ARBA" id="ARBA00023125"/>
    </source>
</evidence>
<dbReference type="InterPro" id="IPR001005">
    <property type="entry name" value="SANT/Myb"/>
</dbReference>
<dbReference type="InterPro" id="IPR017930">
    <property type="entry name" value="Myb_dom"/>
</dbReference>
<feature type="domain" description="Myb-like" evidence="7">
    <location>
        <begin position="7"/>
        <end position="58"/>
    </location>
</feature>
<dbReference type="OrthoDB" id="2143914at2759"/>